<dbReference type="AlphaFoldDB" id="A0AAW9KDH0"/>
<evidence type="ECO:0000313" key="3">
    <source>
        <dbReference type="Proteomes" id="UP001290462"/>
    </source>
</evidence>
<evidence type="ECO:0000259" key="1">
    <source>
        <dbReference type="PROSITE" id="PS50053"/>
    </source>
</evidence>
<accession>A0AAW9KDH0</accession>
<dbReference type="Proteomes" id="UP001290462">
    <property type="component" value="Unassembled WGS sequence"/>
</dbReference>
<dbReference type="PROSITE" id="PS50053">
    <property type="entry name" value="UBIQUITIN_2"/>
    <property type="match status" value="1"/>
</dbReference>
<dbReference type="Gene3D" id="3.10.20.90">
    <property type="entry name" value="Phosphatidylinositol 3-kinase Catalytic Subunit, Chain A, domain 1"/>
    <property type="match status" value="1"/>
</dbReference>
<dbReference type="EMBL" id="JAVBVO010000005">
    <property type="protein sequence ID" value="MDZ5760153.1"/>
    <property type="molecule type" value="Genomic_DNA"/>
</dbReference>
<dbReference type="Pfam" id="PF08817">
    <property type="entry name" value="YukD"/>
    <property type="match status" value="1"/>
</dbReference>
<feature type="domain" description="Ubiquitin-like" evidence="1">
    <location>
        <begin position="7"/>
        <end position="83"/>
    </location>
</feature>
<proteinExistence type="predicted"/>
<dbReference type="SUPFAM" id="SSF54236">
    <property type="entry name" value="Ubiquitin-like"/>
    <property type="match status" value="1"/>
</dbReference>
<dbReference type="RefSeq" id="WP_015076016.1">
    <property type="nucleotide sequence ID" value="NZ_BJOJ01000001.1"/>
</dbReference>
<dbReference type="GeneID" id="83606462"/>
<evidence type="ECO:0000313" key="2">
    <source>
        <dbReference type="EMBL" id="MDZ5760153.1"/>
    </source>
</evidence>
<organism evidence="2 3">
    <name type="scientific">Carnobacterium maltaromaticum</name>
    <name type="common">Carnobacterium piscicola</name>
    <dbReference type="NCBI Taxonomy" id="2751"/>
    <lineage>
        <taxon>Bacteria</taxon>
        <taxon>Bacillati</taxon>
        <taxon>Bacillota</taxon>
        <taxon>Bacilli</taxon>
        <taxon>Lactobacillales</taxon>
        <taxon>Carnobacteriaceae</taxon>
        <taxon>Carnobacterium</taxon>
    </lineage>
</organism>
<sequence>MDQKYHINITVSYQDLPGKDLDLRVSTHQTVKSFIMDLDQTLHIQRAQADIYQLKVVNKGLLLADNQKLYRYPVTTGDHIIIY</sequence>
<protein>
    <submittedName>
        <fullName evidence="2">EsaB/YukD family protein</fullName>
    </submittedName>
</protein>
<dbReference type="InterPro" id="IPR000626">
    <property type="entry name" value="Ubiquitin-like_dom"/>
</dbReference>
<dbReference type="InterPro" id="IPR024962">
    <property type="entry name" value="YukD-like"/>
</dbReference>
<reference evidence="2" key="1">
    <citation type="submission" date="2023-08" db="EMBL/GenBank/DDBJ databases">
        <title>Genomic characterization of piscicolin 126 produced by Carnobacterium maltaromaticum CM22 strain isolated from salmon (Salmo salar).</title>
        <authorList>
            <person name="Gonzalez-Gragera E."/>
            <person name="Garcia-Lopez J.D."/>
            <person name="Teso-Perez C."/>
            <person name="Gimenez-Hernandez I."/>
            <person name="Peralta-Sanchez J.M."/>
            <person name="Valdivia E."/>
            <person name="Montalban-Lopez M."/>
            <person name="Martin-Platero A.M."/>
            <person name="Banos A."/>
            <person name="Martinez-Bueno M."/>
        </authorList>
    </citation>
    <scope>NUCLEOTIDE SEQUENCE</scope>
    <source>
        <strain evidence="2">CM22</strain>
    </source>
</reference>
<dbReference type="InterPro" id="IPR029071">
    <property type="entry name" value="Ubiquitin-like_domsf"/>
</dbReference>
<gene>
    <name evidence="2" type="ORF">RAK27_16065</name>
</gene>
<comment type="caution">
    <text evidence="2">The sequence shown here is derived from an EMBL/GenBank/DDBJ whole genome shotgun (WGS) entry which is preliminary data.</text>
</comment>
<name>A0AAW9KDH0_CARML</name>